<dbReference type="RefSeq" id="WP_388003093.1">
    <property type="nucleotide sequence ID" value="NZ_JBHUEE010000002.1"/>
</dbReference>
<dbReference type="PANTHER" id="PTHR42686:SF1">
    <property type="entry name" value="GH17980P-RELATED"/>
    <property type="match status" value="1"/>
</dbReference>
<dbReference type="Pfam" id="PF00248">
    <property type="entry name" value="Aldo_ket_red"/>
    <property type="match status" value="1"/>
</dbReference>
<keyword evidence="3" id="KW-1185">Reference proteome</keyword>
<comment type="caution">
    <text evidence="2">The sequence shown here is derived from an EMBL/GenBank/DDBJ whole genome shotgun (WGS) entry which is preliminary data.</text>
</comment>
<dbReference type="PANTHER" id="PTHR42686">
    <property type="entry name" value="GH17980P-RELATED"/>
    <property type="match status" value="1"/>
</dbReference>
<dbReference type="CDD" id="cd19152">
    <property type="entry name" value="AKR_AKR15A"/>
    <property type="match status" value="1"/>
</dbReference>
<dbReference type="Proteomes" id="UP001597277">
    <property type="component" value="Unassembled WGS sequence"/>
</dbReference>
<name>A0ABW4L1S1_9MICO</name>
<reference evidence="3" key="1">
    <citation type="journal article" date="2019" name="Int. J. Syst. Evol. Microbiol.">
        <title>The Global Catalogue of Microorganisms (GCM) 10K type strain sequencing project: providing services to taxonomists for standard genome sequencing and annotation.</title>
        <authorList>
            <consortium name="The Broad Institute Genomics Platform"/>
            <consortium name="The Broad Institute Genome Sequencing Center for Infectious Disease"/>
            <person name="Wu L."/>
            <person name="Ma J."/>
        </authorList>
    </citation>
    <scope>NUCLEOTIDE SEQUENCE [LARGE SCALE GENOMIC DNA]</scope>
    <source>
        <strain evidence="3">JCM 17130</strain>
    </source>
</reference>
<dbReference type="InterPro" id="IPR036812">
    <property type="entry name" value="NAD(P)_OxRdtase_dom_sf"/>
</dbReference>
<dbReference type="Gene3D" id="3.20.20.100">
    <property type="entry name" value="NADP-dependent oxidoreductase domain"/>
    <property type="match status" value="1"/>
</dbReference>
<dbReference type="EMBL" id="JBHUEE010000002">
    <property type="protein sequence ID" value="MFD1717245.1"/>
    <property type="molecule type" value="Genomic_DNA"/>
</dbReference>
<protein>
    <submittedName>
        <fullName evidence="2">Aldo/keto reductase</fullName>
    </submittedName>
</protein>
<dbReference type="SUPFAM" id="SSF51430">
    <property type="entry name" value="NAD(P)-linked oxidoreductase"/>
    <property type="match status" value="1"/>
</dbReference>
<evidence type="ECO:0000259" key="1">
    <source>
        <dbReference type="Pfam" id="PF00248"/>
    </source>
</evidence>
<proteinExistence type="predicted"/>
<evidence type="ECO:0000313" key="2">
    <source>
        <dbReference type="EMBL" id="MFD1717245.1"/>
    </source>
</evidence>
<accession>A0ABW4L1S1</accession>
<organism evidence="2 3">
    <name type="scientific">Georgenia deserti</name>
    <dbReference type="NCBI Taxonomy" id="2093781"/>
    <lineage>
        <taxon>Bacteria</taxon>
        <taxon>Bacillati</taxon>
        <taxon>Actinomycetota</taxon>
        <taxon>Actinomycetes</taxon>
        <taxon>Micrococcales</taxon>
        <taxon>Bogoriellaceae</taxon>
        <taxon>Georgenia</taxon>
    </lineage>
</organism>
<dbReference type="InterPro" id="IPR023210">
    <property type="entry name" value="NADP_OxRdtase_dom"/>
</dbReference>
<feature type="domain" description="NADP-dependent oxidoreductase" evidence="1">
    <location>
        <begin position="13"/>
        <end position="310"/>
    </location>
</feature>
<evidence type="ECO:0000313" key="3">
    <source>
        <dbReference type="Proteomes" id="UP001597277"/>
    </source>
</evidence>
<sequence>MEPATTPVTPRCVLGCAALAGLYRPVAEEEAQAALEAAWELGVRRFDTAPHYGVGLSEERLGRFLRTKPRDSFTISTKVGRLLVDDPAAVDGTDEFYGTPRRSRRRDYTADGVLRSLEESLERLGLDRVDLALVHDPEDFMDQALDEAAPALSRLRAEGVLNGYGVGTNVTGTARRFVSETDVDTVMIAGRYSLLDRRAEEGLLDLCHDRDIRVLAAAVLNSGILVDPAPGARFNYAPAPDWLLAAARHMDGACAAHDLPLRAAALQFPVRHPAVDAVVLGAGSEATVRDSVAWLRAPVPDELWAELDALLPEQDRLP</sequence>
<dbReference type="InterPro" id="IPR020471">
    <property type="entry name" value="AKR"/>
</dbReference>
<gene>
    <name evidence="2" type="ORF">ACFSE6_05335</name>
</gene>